<evidence type="ECO:0000256" key="2">
    <source>
        <dbReference type="ARBA" id="ARBA00023015"/>
    </source>
</evidence>
<keyword evidence="2" id="KW-0805">Transcription regulation</keyword>
<feature type="compositionally biased region" description="Polar residues" evidence="4">
    <location>
        <begin position="147"/>
        <end position="156"/>
    </location>
</feature>
<sequence length="416" mass="45147">MCSNTCNTACVCGPGGNVATSIWSSSLKKQQKRPRIPKRGPGVAELEKILREQETIDSNSRGNTEGLSSNCYMSHHQNTNSFHSSSLKSHLPPPPTSLGNIPSVPKFDQLGSITLPTITSVCGNCGPLARNGGSGLVSSEKELFPVNINSSKSKSGPNEGVDGCQVDSGNSPSRNLSNESNSIWSYPATATIQKRNNQYPPPMMNQFSSSSGSLSIGLYNHQEPPSNQSSYYNYTSKAREEHKLIGTKRSYSSSLENSLIPPSNFHVLPSFSHYNRSHQSSLDDTHGIGSFSSTKECFSRDGKWGSTLELNSTRLNSDILVPGHANFPPFAAPEVHSPPMHLFQGVLSKGSVLSSQVTEDKRDSRQHTESSSGSDRRPFINFLEVKDSEGMTERKPGTNHGGRDAERDAMDLSLKL</sequence>
<evidence type="ECO:0000256" key="4">
    <source>
        <dbReference type="SAM" id="MobiDB-lite"/>
    </source>
</evidence>
<dbReference type="InterPro" id="IPR040356">
    <property type="entry name" value="SPEAR"/>
</dbReference>
<evidence type="ECO:0000256" key="1">
    <source>
        <dbReference type="ARBA" id="ARBA00022491"/>
    </source>
</evidence>
<dbReference type="GO" id="GO:0003700">
    <property type="term" value="F:DNA-binding transcription factor activity"/>
    <property type="evidence" value="ECO:0007669"/>
    <property type="project" value="InterPro"/>
</dbReference>
<reference evidence="5 6" key="1">
    <citation type="submission" date="2024-01" db="EMBL/GenBank/DDBJ databases">
        <title>The genomes of 5 underutilized Papilionoideae crops provide insights into root nodulation and disease resistance.</title>
        <authorList>
            <person name="Yuan L."/>
        </authorList>
    </citation>
    <scope>NUCLEOTIDE SEQUENCE [LARGE SCALE GENOMIC DNA]</scope>
    <source>
        <strain evidence="5">LY-2023</strain>
        <tissue evidence="5">Leaf</tissue>
    </source>
</reference>
<feature type="region of interest" description="Disordered" evidence="4">
    <location>
        <begin position="147"/>
        <end position="180"/>
    </location>
</feature>
<dbReference type="Proteomes" id="UP001359559">
    <property type="component" value="Unassembled WGS sequence"/>
</dbReference>
<feature type="compositionally biased region" description="Polar residues" evidence="4">
    <location>
        <begin position="167"/>
        <end position="180"/>
    </location>
</feature>
<evidence type="ECO:0000313" key="6">
    <source>
        <dbReference type="Proteomes" id="UP001359559"/>
    </source>
</evidence>
<dbReference type="PANTHER" id="PTHR33388">
    <property type="entry name" value="OS01G0212500 PROTEIN"/>
    <property type="match status" value="1"/>
</dbReference>
<evidence type="ECO:0000256" key="3">
    <source>
        <dbReference type="ARBA" id="ARBA00023163"/>
    </source>
</evidence>
<feature type="region of interest" description="Disordered" evidence="4">
    <location>
        <begin position="354"/>
        <end position="416"/>
    </location>
</feature>
<keyword evidence="3" id="KW-0804">Transcription</keyword>
<dbReference type="PANTHER" id="PTHR33388:SF19">
    <property type="entry name" value="SPOROCYTELESS-LIKE EAR-CONTAINING PROTEIN"/>
    <property type="match status" value="1"/>
</dbReference>
<comment type="caution">
    <text evidence="5">The sequence shown here is derived from an EMBL/GenBank/DDBJ whole genome shotgun (WGS) entry which is preliminary data.</text>
</comment>
<name>A0AAN9JRS4_CLITE</name>
<keyword evidence="6" id="KW-1185">Reference proteome</keyword>
<protein>
    <submittedName>
        <fullName evidence="5">Uncharacterized protein</fullName>
    </submittedName>
</protein>
<keyword evidence="1" id="KW-0678">Repressor</keyword>
<accession>A0AAN9JRS4</accession>
<dbReference type="EMBL" id="JAYKXN010000003">
    <property type="protein sequence ID" value="KAK7302893.1"/>
    <property type="molecule type" value="Genomic_DNA"/>
</dbReference>
<proteinExistence type="predicted"/>
<evidence type="ECO:0000313" key="5">
    <source>
        <dbReference type="EMBL" id="KAK7302893.1"/>
    </source>
</evidence>
<feature type="compositionally biased region" description="Basic and acidic residues" evidence="4">
    <location>
        <begin position="358"/>
        <end position="410"/>
    </location>
</feature>
<gene>
    <name evidence="5" type="ORF">RJT34_13790</name>
</gene>
<organism evidence="5 6">
    <name type="scientific">Clitoria ternatea</name>
    <name type="common">Butterfly pea</name>
    <dbReference type="NCBI Taxonomy" id="43366"/>
    <lineage>
        <taxon>Eukaryota</taxon>
        <taxon>Viridiplantae</taxon>
        <taxon>Streptophyta</taxon>
        <taxon>Embryophyta</taxon>
        <taxon>Tracheophyta</taxon>
        <taxon>Spermatophyta</taxon>
        <taxon>Magnoliopsida</taxon>
        <taxon>eudicotyledons</taxon>
        <taxon>Gunneridae</taxon>
        <taxon>Pentapetalae</taxon>
        <taxon>rosids</taxon>
        <taxon>fabids</taxon>
        <taxon>Fabales</taxon>
        <taxon>Fabaceae</taxon>
        <taxon>Papilionoideae</taxon>
        <taxon>50 kb inversion clade</taxon>
        <taxon>NPAAA clade</taxon>
        <taxon>indigoferoid/millettioid clade</taxon>
        <taxon>Phaseoleae</taxon>
        <taxon>Clitoria</taxon>
    </lineage>
</organism>
<dbReference type="AlphaFoldDB" id="A0AAN9JRS4"/>